<proteinExistence type="inferred from homology"/>
<evidence type="ECO:0000256" key="1">
    <source>
        <dbReference type="ARBA" id="ARBA00007637"/>
    </source>
</evidence>
<name>A0A381S0X8_9ZZZZ</name>
<feature type="non-terminal residue" evidence="3">
    <location>
        <position position="1"/>
    </location>
</feature>
<gene>
    <name evidence="3" type="ORF">METZ01_LOCUS50586</name>
</gene>
<accession>A0A381S0X8</accession>
<evidence type="ECO:0000259" key="2">
    <source>
        <dbReference type="Pfam" id="PF01370"/>
    </source>
</evidence>
<dbReference type="AlphaFoldDB" id="A0A381S0X8"/>
<dbReference type="PANTHER" id="PTHR43000">
    <property type="entry name" value="DTDP-D-GLUCOSE 4,6-DEHYDRATASE-RELATED"/>
    <property type="match status" value="1"/>
</dbReference>
<sequence>VLITGGLGFIGSNLARQLVDLGADVSIIDSLIPDYGGNLFNISGIEDRLAVNRSDVRDNSAIDKLVLDKDVIFNLAGQVSHIDSMNDPYTDLEINCRSQLSLLEACRKYNPAAKIVFAGTRQVYGKPDSLPVTEDHLVRPVDVNGINKAAGEYYHLVYNDVFGVRSCSLRLTNVYGPRQLIKHNRQGFIGWFIRLAVEDREIEIYGDGSQIRDFVFVDDAVDAFLRAGTSEECNGGVYNVGGSEAINLRDLATKLLEVAGTGRVRYVEWPLEKKAIDIGDFYADCSKLTRTVGWQPTTSLDKGLASTVAFYRNHLAHYVSDVS</sequence>
<evidence type="ECO:0000313" key="3">
    <source>
        <dbReference type="EMBL" id="SUZ97732.1"/>
    </source>
</evidence>
<feature type="domain" description="NAD-dependent epimerase/dehydratase" evidence="2">
    <location>
        <begin position="1"/>
        <end position="241"/>
    </location>
</feature>
<dbReference type="Gene3D" id="3.90.25.10">
    <property type="entry name" value="UDP-galactose 4-epimerase, domain 1"/>
    <property type="match status" value="1"/>
</dbReference>
<dbReference type="InterPro" id="IPR001509">
    <property type="entry name" value="Epimerase_deHydtase"/>
</dbReference>
<dbReference type="Pfam" id="PF01370">
    <property type="entry name" value="Epimerase"/>
    <property type="match status" value="1"/>
</dbReference>
<dbReference type="EMBL" id="UINC01002536">
    <property type="protein sequence ID" value="SUZ97732.1"/>
    <property type="molecule type" value="Genomic_DNA"/>
</dbReference>
<dbReference type="PRINTS" id="PR01713">
    <property type="entry name" value="NUCEPIMERASE"/>
</dbReference>
<comment type="similarity">
    <text evidence="1">Belongs to the NAD(P)-dependent epimerase/dehydratase family.</text>
</comment>
<reference evidence="3" key="1">
    <citation type="submission" date="2018-05" db="EMBL/GenBank/DDBJ databases">
        <authorList>
            <person name="Lanie J.A."/>
            <person name="Ng W.-L."/>
            <person name="Kazmierczak K.M."/>
            <person name="Andrzejewski T.M."/>
            <person name="Davidsen T.M."/>
            <person name="Wayne K.J."/>
            <person name="Tettelin H."/>
            <person name="Glass J.I."/>
            <person name="Rusch D."/>
            <person name="Podicherti R."/>
            <person name="Tsui H.-C.T."/>
            <person name="Winkler M.E."/>
        </authorList>
    </citation>
    <scope>NUCLEOTIDE SEQUENCE</scope>
</reference>
<dbReference type="SUPFAM" id="SSF51735">
    <property type="entry name" value="NAD(P)-binding Rossmann-fold domains"/>
    <property type="match status" value="1"/>
</dbReference>
<protein>
    <recommendedName>
        <fullName evidence="2">NAD-dependent epimerase/dehydratase domain-containing protein</fullName>
    </recommendedName>
</protein>
<dbReference type="InterPro" id="IPR036291">
    <property type="entry name" value="NAD(P)-bd_dom_sf"/>
</dbReference>
<dbReference type="Gene3D" id="3.40.50.720">
    <property type="entry name" value="NAD(P)-binding Rossmann-like Domain"/>
    <property type="match status" value="1"/>
</dbReference>
<organism evidence="3">
    <name type="scientific">marine metagenome</name>
    <dbReference type="NCBI Taxonomy" id="408172"/>
    <lineage>
        <taxon>unclassified sequences</taxon>
        <taxon>metagenomes</taxon>
        <taxon>ecological metagenomes</taxon>
    </lineage>
</organism>